<dbReference type="InterPro" id="IPR035919">
    <property type="entry name" value="EAL_sf"/>
</dbReference>
<feature type="transmembrane region" description="Helical" evidence="6">
    <location>
        <begin position="20"/>
        <end position="38"/>
    </location>
</feature>
<dbReference type="GO" id="GO:0071111">
    <property type="term" value="F:cyclic-guanylate-specific phosphodiesterase activity"/>
    <property type="evidence" value="ECO:0007669"/>
    <property type="project" value="InterPro"/>
</dbReference>
<comment type="subcellular location">
    <subcellularLocation>
        <location evidence="1">Cell membrane</location>
        <topology evidence="1">Multi-pass membrane protein</topology>
    </subcellularLocation>
</comment>
<dbReference type="STRING" id="1122155.SAMN02745158_02078"/>
<sequence length="747" mass="85062">MHKTQMSLSHRRRPVITTGLQLSILSVILIIIIVLTLWNTSNLRSVINYSTENYAEDVTCQLADDIAARLESNQQYMILLADSISKIDYRTDTAALKEFLNRKAEILDFDTIIFLDAQGNAIPSVSDARDLWNLPSVQGSLQGNSEVTYIEGQSLLYSTPVYSGSEITGVLTGIRKKESIQSLIQPKAFSGESLTCIVDNSGEVVVSPTELKPFLQLNDIFKSGKDRNTENEILKMMDDMKANRGGVFPFTAVNGDELIMSYHPLNVNQWVLLTLIPADLISHGADVYTVKTFLIIGGIAAVFILFLVSILRFYSYHRRYLEQLAFSDPVTGGMNYSAFQLQYEELVKAAPPLTYTVIMLNVKGFKLINENYGTSAGNDTLRYIYRILLRHMESGEFAARNEADNFFLCIKEMEKQTIQFRLDAIIHDINSFNETRETPYYLMILQGAYLVDDPTLELTIIQDRTRTAYQNQDSGTHPACAFYDADFTKQLQTEQELNDLFEHSLKNHDFKVYLQPKVRLLDGGIAGAEALVRWIHPQKGIIFPSDFIPIFEHNGKICHLDLYMFEEVCRLLEQWNQKGQPWIPISVNLSRQHFKNPEFLKAFSEIAERYHIPPNTIEFELTESILFDPQQIEVVKISIQKMHALGFLCSLDDFGSGFSSLGLLKEFDVDTIKLDRQFFLDISKEKSRDVIACLIELAKKLNVRTVAEGIEEQEQLDYLREIGCDLVQGYIFSKPLPPKEFEAFCAR</sequence>
<keyword evidence="2" id="KW-1003">Cell membrane</keyword>
<dbReference type="Gene3D" id="3.30.70.270">
    <property type="match status" value="1"/>
</dbReference>
<keyword evidence="3 6" id="KW-0812">Transmembrane</keyword>
<dbReference type="OrthoDB" id="9762141at2"/>
<dbReference type="Proteomes" id="UP000184245">
    <property type="component" value="Unassembled WGS sequence"/>
</dbReference>
<evidence type="ECO:0000256" key="2">
    <source>
        <dbReference type="ARBA" id="ARBA00022475"/>
    </source>
</evidence>
<dbReference type="SUPFAM" id="SSF141868">
    <property type="entry name" value="EAL domain-like"/>
    <property type="match status" value="1"/>
</dbReference>
<keyword evidence="4 6" id="KW-1133">Transmembrane helix</keyword>
<dbReference type="PANTHER" id="PTHR33121:SF71">
    <property type="entry name" value="OXYGEN SENSOR PROTEIN DOSP"/>
    <property type="match status" value="1"/>
</dbReference>
<dbReference type="InterPro" id="IPR043128">
    <property type="entry name" value="Rev_trsase/Diguanyl_cyclase"/>
</dbReference>
<feature type="domain" description="EAL" evidence="7">
    <location>
        <begin position="494"/>
        <end position="747"/>
    </location>
</feature>
<feature type="domain" description="GGDEF" evidence="8">
    <location>
        <begin position="353"/>
        <end position="484"/>
    </location>
</feature>
<accession>A0A1M4XQK3</accession>
<dbReference type="InterPro" id="IPR033479">
    <property type="entry name" value="dCache_1"/>
</dbReference>
<evidence type="ECO:0000256" key="1">
    <source>
        <dbReference type="ARBA" id="ARBA00004651"/>
    </source>
</evidence>
<dbReference type="GO" id="GO:0005886">
    <property type="term" value="C:plasma membrane"/>
    <property type="evidence" value="ECO:0007669"/>
    <property type="project" value="UniProtKB-SubCell"/>
</dbReference>
<dbReference type="InterPro" id="IPR000160">
    <property type="entry name" value="GGDEF_dom"/>
</dbReference>
<organism evidence="9 10">
    <name type="scientific">Lactonifactor longoviformis DSM 17459</name>
    <dbReference type="NCBI Taxonomy" id="1122155"/>
    <lineage>
        <taxon>Bacteria</taxon>
        <taxon>Bacillati</taxon>
        <taxon>Bacillota</taxon>
        <taxon>Clostridia</taxon>
        <taxon>Eubacteriales</taxon>
        <taxon>Clostridiaceae</taxon>
        <taxon>Lactonifactor</taxon>
    </lineage>
</organism>
<evidence type="ECO:0000313" key="9">
    <source>
        <dbReference type="EMBL" id="SHE95735.1"/>
    </source>
</evidence>
<dbReference type="Pfam" id="PF00563">
    <property type="entry name" value="EAL"/>
    <property type="match status" value="1"/>
</dbReference>
<dbReference type="Pfam" id="PF02743">
    <property type="entry name" value="dCache_1"/>
    <property type="match status" value="1"/>
</dbReference>
<dbReference type="PROSITE" id="PS50883">
    <property type="entry name" value="EAL"/>
    <property type="match status" value="1"/>
</dbReference>
<dbReference type="RefSeq" id="WP_072851370.1">
    <property type="nucleotide sequence ID" value="NZ_FQVI01000009.1"/>
</dbReference>
<dbReference type="SMART" id="SM00267">
    <property type="entry name" value="GGDEF"/>
    <property type="match status" value="1"/>
</dbReference>
<dbReference type="InterPro" id="IPR050706">
    <property type="entry name" value="Cyclic-di-GMP_PDE-like"/>
</dbReference>
<evidence type="ECO:0000259" key="7">
    <source>
        <dbReference type="PROSITE" id="PS50883"/>
    </source>
</evidence>
<dbReference type="SMART" id="SM00052">
    <property type="entry name" value="EAL"/>
    <property type="match status" value="1"/>
</dbReference>
<keyword evidence="10" id="KW-1185">Reference proteome</keyword>
<name>A0A1M4XQK3_9CLOT</name>
<dbReference type="Gene3D" id="3.20.20.450">
    <property type="entry name" value="EAL domain"/>
    <property type="match status" value="1"/>
</dbReference>
<feature type="transmembrane region" description="Helical" evidence="6">
    <location>
        <begin position="293"/>
        <end position="314"/>
    </location>
</feature>
<gene>
    <name evidence="9" type="ORF">SAMN02745158_02078</name>
</gene>
<dbReference type="PANTHER" id="PTHR33121">
    <property type="entry name" value="CYCLIC DI-GMP PHOSPHODIESTERASE PDEF"/>
    <property type="match status" value="1"/>
</dbReference>
<evidence type="ECO:0000256" key="4">
    <source>
        <dbReference type="ARBA" id="ARBA00022989"/>
    </source>
</evidence>
<dbReference type="Pfam" id="PF00990">
    <property type="entry name" value="GGDEF"/>
    <property type="match status" value="1"/>
</dbReference>
<evidence type="ECO:0000256" key="3">
    <source>
        <dbReference type="ARBA" id="ARBA00022692"/>
    </source>
</evidence>
<reference evidence="9 10" key="1">
    <citation type="submission" date="2016-11" db="EMBL/GenBank/DDBJ databases">
        <authorList>
            <person name="Jaros S."/>
            <person name="Januszkiewicz K."/>
            <person name="Wedrychowicz H."/>
        </authorList>
    </citation>
    <scope>NUCLEOTIDE SEQUENCE [LARGE SCALE GENOMIC DNA]</scope>
    <source>
        <strain evidence="9 10">DSM 17459</strain>
    </source>
</reference>
<evidence type="ECO:0000313" key="10">
    <source>
        <dbReference type="Proteomes" id="UP000184245"/>
    </source>
</evidence>
<dbReference type="InterPro" id="IPR001633">
    <property type="entry name" value="EAL_dom"/>
</dbReference>
<dbReference type="Gene3D" id="3.30.450.20">
    <property type="entry name" value="PAS domain"/>
    <property type="match status" value="1"/>
</dbReference>
<evidence type="ECO:0000256" key="5">
    <source>
        <dbReference type="ARBA" id="ARBA00023136"/>
    </source>
</evidence>
<proteinExistence type="predicted"/>
<evidence type="ECO:0000259" key="8">
    <source>
        <dbReference type="PROSITE" id="PS50887"/>
    </source>
</evidence>
<dbReference type="EMBL" id="FQVI01000009">
    <property type="protein sequence ID" value="SHE95735.1"/>
    <property type="molecule type" value="Genomic_DNA"/>
</dbReference>
<protein>
    <submittedName>
        <fullName evidence="9">EAL domain, c-di-GMP-specific phosphodiesterase class I (Or its enzymatically inactive variant)</fullName>
    </submittedName>
</protein>
<keyword evidence="5 6" id="KW-0472">Membrane</keyword>
<dbReference type="CDD" id="cd01948">
    <property type="entry name" value="EAL"/>
    <property type="match status" value="1"/>
</dbReference>
<dbReference type="SUPFAM" id="SSF55073">
    <property type="entry name" value="Nucleotide cyclase"/>
    <property type="match status" value="1"/>
</dbReference>
<dbReference type="PROSITE" id="PS50887">
    <property type="entry name" value="GGDEF"/>
    <property type="match status" value="1"/>
</dbReference>
<evidence type="ECO:0000256" key="6">
    <source>
        <dbReference type="SAM" id="Phobius"/>
    </source>
</evidence>
<dbReference type="AlphaFoldDB" id="A0A1M4XQK3"/>
<dbReference type="InterPro" id="IPR029787">
    <property type="entry name" value="Nucleotide_cyclase"/>
</dbReference>